<feature type="transmembrane region" description="Helical" evidence="5">
    <location>
        <begin position="87"/>
        <end position="108"/>
    </location>
</feature>
<dbReference type="GO" id="GO:0016491">
    <property type="term" value="F:oxidoreductase activity"/>
    <property type="evidence" value="ECO:0007669"/>
    <property type="project" value="UniProtKB-KW"/>
</dbReference>
<gene>
    <name evidence="7" type="ORF">K7G82_14505</name>
</gene>
<dbReference type="EC" id="1.1.-.-" evidence="7"/>
<dbReference type="PANTHER" id="PTHR32303">
    <property type="entry name" value="QUINOPROTEIN ALCOHOL DEHYDROGENASE (CYTOCHROME C)"/>
    <property type="match status" value="1"/>
</dbReference>
<comment type="cofactor">
    <cofactor evidence="1">
        <name>pyrroloquinoline quinone</name>
        <dbReference type="ChEBI" id="CHEBI:58442"/>
    </cofactor>
</comment>
<organism evidence="7 8">
    <name type="scientific">Sphingomonas colocasiae</name>
    <dbReference type="NCBI Taxonomy" id="1848973"/>
    <lineage>
        <taxon>Bacteria</taxon>
        <taxon>Pseudomonadati</taxon>
        <taxon>Pseudomonadota</taxon>
        <taxon>Alphaproteobacteria</taxon>
        <taxon>Sphingomonadales</taxon>
        <taxon>Sphingomonadaceae</taxon>
        <taxon>Sphingomonas</taxon>
    </lineage>
</organism>
<dbReference type="CDD" id="cd10280">
    <property type="entry name" value="PQQ_mGDH"/>
    <property type="match status" value="1"/>
</dbReference>
<dbReference type="InterPro" id="IPR018391">
    <property type="entry name" value="PQQ_b-propeller_rpt"/>
</dbReference>
<feature type="transmembrane region" description="Helical" evidence="5">
    <location>
        <begin position="120"/>
        <end position="141"/>
    </location>
</feature>
<keyword evidence="8" id="KW-1185">Reference proteome</keyword>
<feature type="region of interest" description="Disordered" evidence="4">
    <location>
        <begin position="494"/>
        <end position="517"/>
    </location>
</feature>
<feature type="region of interest" description="Disordered" evidence="4">
    <location>
        <begin position="610"/>
        <end position="634"/>
    </location>
</feature>
<accession>A0ABS7PQA7</accession>
<evidence type="ECO:0000313" key="7">
    <source>
        <dbReference type="EMBL" id="MBY8823512.1"/>
    </source>
</evidence>
<evidence type="ECO:0000259" key="6">
    <source>
        <dbReference type="Pfam" id="PF01011"/>
    </source>
</evidence>
<dbReference type="Pfam" id="PF01011">
    <property type="entry name" value="PQQ"/>
    <property type="match status" value="1"/>
</dbReference>
<feature type="compositionally biased region" description="Polar residues" evidence="4">
    <location>
        <begin position="502"/>
        <end position="517"/>
    </location>
</feature>
<keyword evidence="5" id="KW-0812">Transmembrane</keyword>
<comment type="similarity">
    <text evidence="2">Belongs to the bacterial PQQ dehydrogenase family.</text>
</comment>
<keyword evidence="5" id="KW-0472">Membrane</keyword>
<proteinExistence type="inferred from homology"/>
<evidence type="ECO:0000256" key="2">
    <source>
        <dbReference type="ARBA" id="ARBA00008156"/>
    </source>
</evidence>
<evidence type="ECO:0000256" key="4">
    <source>
        <dbReference type="SAM" id="MobiDB-lite"/>
    </source>
</evidence>
<evidence type="ECO:0000256" key="5">
    <source>
        <dbReference type="SAM" id="Phobius"/>
    </source>
</evidence>
<name>A0ABS7PQA7_9SPHN</name>
<evidence type="ECO:0000256" key="1">
    <source>
        <dbReference type="ARBA" id="ARBA00001931"/>
    </source>
</evidence>
<dbReference type="SMART" id="SM00564">
    <property type="entry name" value="PQQ"/>
    <property type="match status" value="4"/>
</dbReference>
<feature type="transmembrane region" description="Helical" evidence="5">
    <location>
        <begin position="7"/>
        <end position="27"/>
    </location>
</feature>
<dbReference type="RefSeq" id="WP_222990612.1">
    <property type="nucleotide sequence ID" value="NZ_JAINVV010000006.1"/>
</dbReference>
<dbReference type="NCBIfam" id="TIGR03074">
    <property type="entry name" value="PQQ_membr_DH"/>
    <property type="match status" value="1"/>
</dbReference>
<feature type="transmembrane region" description="Helical" evidence="5">
    <location>
        <begin position="63"/>
        <end position="81"/>
    </location>
</feature>
<dbReference type="PANTHER" id="PTHR32303:SF4">
    <property type="entry name" value="QUINOPROTEIN GLUCOSE DEHYDROGENASE"/>
    <property type="match status" value="1"/>
</dbReference>
<reference evidence="7 8" key="1">
    <citation type="submission" date="2021-08" db="EMBL/GenBank/DDBJ databases">
        <authorList>
            <person name="Tuo L."/>
        </authorList>
    </citation>
    <scope>NUCLEOTIDE SEQUENCE [LARGE SCALE GENOMIC DNA]</scope>
    <source>
        <strain evidence="7 8">JCM 31229</strain>
    </source>
</reference>
<evidence type="ECO:0000313" key="8">
    <source>
        <dbReference type="Proteomes" id="UP000706039"/>
    </source>
</evidence>
<dbReference type="Gene3D" id="2.140.10.10">
    <property type="entry name" value="Quinoprotein alcohol dehydrogenase-like superfamily"/>
    <property type="match status" value="2"/>
</dbReference>
<dbReference type="EMBL" id="JAINVV010000006">
    <property type="protein sequence ID" value="MBY8823512.1"/>
    <property type="molecule type" value="Genomic_DNA"/>
</dbReference>
<comment type="caution">
    <text evidence="7">The sequence shown here is derived from an EMBL/GenBank/DDBJ whole genome shotgun (WGS) entry which is preliminary data.</text>
</comment>
<dbReference type="InterPro" id="IPR017511">
    <property type="entry name" value="PQQ_mDH"/>
</dbReference>
<feature type="transmembrane region" description="Helical" evidence="5">
    <location>
        <begin position="39"/>
        <end position="56"/>
    </location>
</feature>
<keyword evidence="5" id="KW-1133">Transmembrane helix</keyword>
<dbReference type="SUPFAM" id="SSF50998">
    <property type="entry name" value="Quinoprotein alcohol dehydrogenase-like"/>
    <property type="match status" value="1"/>
</dbReference>
<sequence>MRRIVAYLACALAGLLLAGIGAVLGWWGVRLAALGGSPYYAVAGPALLIAGIAVLLRRRWGYWLYLTTTLATLIWAVWEVGLDRWGLMARLLAPTLLLIILTLLAPLLRPARFEKCRIGSRALLGFALVQLVILGGAWFAVRDLPPSARGDAAEVAGVTDGIWPSYGGDWKGDHFSPLGQITPANAARMEHAWTYRVGGLDDLGTNSRFTATPLAVDDTLYLCDPRNIIVALDATTGKQRWRHDPKVVASKAFSVVCRGVAHHRSPDAGRCASRILEATLDARLIAVDARDGTPCPGFGEAGAVDLRQGVQPRFDGYYYVTSPPTIIGDLAVLGGYVIDNQRVDAPHSVIRAYDVRSGALRWVWDAGAPPGKPPAQPGEMFSAGNPNAWTAFSADPALGLVYVPTGNSSPDFFGGLRTPAAERYGTSIVALDAASGTVRWSFQTVHHDLWDYDMPAQPALVDLGGGGAAVPALVATGKTGEVFLLDRRDGRPIAPVEERTVPRSTTPGERSAPTQPYSVGMPSFAPPLIEERALWGATPIDMLLCRLRFRELHYEGAYTPPSVKPWLLSPGTFGTINWGGVAIDRMRGLMIVNSSSMPFVGQLVPRAEADAEGAAPFDPESKRPMRPAKGQPMPPMAMQGTPFGLRLMPFLSPIGFPCAAPPWGEIAAIDLNSRKLTWRRPFGTTRGLDPFGLALPTGIFNLGGAVTTAGGVTFIGAATDGYLRAIETATGRELWRALLPAGGQATPISYSARDGRQMVAIVAGGHGSLRTPRGDYVVAYSLPRNQIRRTTP</sequence>
<keyword evidence="3 7" id="KW-0560">Oxidoreductase</keyword>
<evidence type="ECO:0000256" key="3">
    <source>
        <dbReference type="ARBA" id="ARBA00023002"/>
    </source>
</evidence>
<dbReference type="InterPro" id="IPR002372">
    <property type="entry name" value="PQQ_rpt_dom"/>
</dbReference>
<dbReference type="Proteomes" id="UP000706039">
    <property type="component" value="Unassembled WGS sequence"/>
</dbReference>
<protein>
    <submittedName>
        <fullName evidence="7">Membrane-bound PQQ-dependent dehydrogenase, glucose/quinate/shikimate family</fullName>
        <ecNumber evidence="7">1.1.-.-</ecNumber>
    </submittedName>
</protein>
<feature type="domain" description="Pyrrolo-quinoline quinone repeat" evidence="6">
    <location>
        <begin position="163"/>
        <end position="759"/>
    </location>
</feature>
<dbReference type="InterPro" id="IPR011047">
    <property type="entry name" value="Quinoprotein_ADH-like_sf"/>
</dbReference>